<name>A0A919PYZ3_9ACTN</name>
<organism evidence="2 3">
    <name type="scientific">Dactylosporangium siamense</name>
    <dbReference type="NCBI Taxonomy" id="685454"/>
    <lineage>
        <taxon>Bacteria</taxon>
        <taxon>Bacillati</taxon>
        <taxon>Actinomycetota</taxon>
        <taxon>Actinomycetes</taxon>
        <taxon>Micromonosporales</taxon>
        <taxon>Micromonosporaceae</taxon>
        <taxon>Dactylosporangium</taxon>
    </lineage>
</organism>
<keyword evidence="1" id="KW-1133">Transmembrane helix</keyword>
<dbReference type="EMBL" id="BONQ01000151">
    <property type="protein sequence ID" value="GIG51248.1"/>
    <property type="molecule type" value="Genomic_DNA"/>
</dbReference>
<sequence>MSKERARRRAVLEAERAARLNKAEQRRRRRIAVRRLVPKVKIGRTGKLFARRSRGQRSVIVLLVLLALMLIWLLVDTVAARIGLSALVIVATPALTVLVLDRRL</sequence>
<dbReference type="RefSeq" id="WP_203852856.1">
    <property type="nucleotide sequence ID" value="NZ_BAAAVW010000031.1"/>
</dbReference>
<dbReference type="AlphaFoldDB" id="A0A919PYZ3"/>
<gene>
    <name evidence="2" type="ORF">Dsi01nite_092890</name>
</gene>
<evidence type="ECO:0000256" key="1">
    <source>
        <dbReference type="SAM" id="Phobius"/>
    </source>
</evidence>
<accession>A0A919PYZ3</accession>
<comment type="caution">
    <text evidence="2">The sequence shown here is derived from an EMBL/GenBank/DDBJ whole genome shotgun (WGS) entry which is preliminary data.</text>
</comment>
<reference evidence="2" key="1">
    <citation type="submission" date="2021-01" db="EMBL/GenBank/DDBJ databases">
        <title>Whole genome shotgun sequence of Dactylosporangium siamense NBRC 106093.</title>
        <authorList>
            <person name="Komaki H."/>
            <person name="Tamura T."/>
        </authorList>
    </citation>
    <scope>NUCLEOTIDE SEQUENCE</scope>
    <source>
        <strain evidence="2">NBRC 106093</strain>
    </source>
</reference>
<keyword evidence="1" id="KW-0472">Membrane</keyword>
<dbReference type="Proteomes" id="UP000660611">
    <property type="component" value="Unassembled WGS sequence"/>
</dbReference>
<evidence type="ECO:0000313" key="2">
    <source>
        <dbReference type="EMBL" id="GIG51248.1"/>
    </source>
</evidence>
<keyword evidence="3" id="KW-1185">Reference proteome</keyword>
<feature type="transmembrane region" description="Helical" evidence="1">
    <location>
        <begin position="81"/>
        <end position="100"/>
    </location>
</feature>
<protein>
    <submittedName>
        <fullName evidence="2">Uncharacterized protein</fullName>
    </submittedName>
</protein>
<feature type="transmembrane region" description="Helical" evidence="1">
    <location>
        <begin position="58"/>
        <end position="75"/>
    </location>
</feature>
<keyword evidence="1" id="KW-0812">Transmembrane</keyword>
<proteinExistence type="predicted"/>
<evidence type="ECO:0000313" key="3">
    <source>
        <dbReference type="Proteomes" id="UP000660611"/>
    </source>
</evidence>